<accession>A0AAN9XIR3</accession>
<dbReference type="InterPro" id="IPR018247">
    <property type="entry name" value="EF_Hand_1_Ca_BS"/>
</dbReference>
<evidence type="ECO:0000313" key="3">
    <source>
        <dbReference type="EMBL" id="KAK7394422.1"/>
    </source>
</evidence>
<protein>
    <recommendedName>
        <fullName evidence="2">EF-hand domain-containing protein</fullName>
    </recommendedName>
</protein>
<dbReference type="PANTHER" id="PTHR48045:SF21">
    <property type="entry name" value="UDP-GLYCOSYLTRANSFERASE 83A1"/>
    <property type="match status" value="1"/>
</dbReference>
<keyword evidence="1" id="KW-0808">Transferase</keyword>
<name>A0AAN9XIR3_PSOTE</name>
<dbReference type="EMBL" id="JAYMYS010000004">
    <property type="protein sequence ID" value="KAK7394422.1"/>
    <property type="molecule type" value="Genomic_DNA"/>
</dbReference>
<dbReference type="InterPro" id="IPR002048">
    <property type="entry name" value="EF_hand_dom"/>
</dbReference>
<dbReference type="Gene3D" id="3.40.50.2000">
    <property type="entry name" value="Glycogen Phosphorylase B"/>
    <property type="match status" value="2"/>
</dbReference>
<dbReference type="GO" id="GO:0008194">
    <property type="term" value="F:UDP-glycosyltransferase activity"/>
    <property type="evidence" value="ECO:0007669"/>
    <property type="project" value="InterPro"/>
</dbReference>
<dbReference type="CDD" id="cd03784">
    <property type="entry name" value="GT1_Gtf-like"/>
    <property type="match status" value="1"/>
</dbReference>
<dbReference type="AlphaFoldDB" id="A0AAN9XIR3"/>
<organism evidence="3 4">
    <name type="scientific">Psophocarpus tetragonolobus</name>
    <name type="common">Winged bean</name>
    <name type="synonym">Dolichos tetragonolobus</name>
    <dbReference type="NCBI Taxonomy" id="3891"/>
    <lineage>
        <taxon>Eukaryota</taxon>
        <taxon>Viridiplantae</taxon>
        <taxon>Streptophyta</taxon>
        <taxon>Embryophyta</taxon>
        <taxon>Tracheophyta</taxon>
        <taxon>Spermatophyta</taxon>
        <taxon>Magnoliopsida</taxon>
        <taxon>eudicotyledons</taxon>
        <taxon>Gunneridae</taxon>
        <taxon>Pentapetalae</taxon>
        <taxon>rosids</taxon>
        <taxon>fabids</taxon>
        <taxon>Fabales</taxon>
        <taxon>Fabaceae</taxon>
        <taxon>Papilionoideae</taxon>
        <taxon>50 kb inversion clade</taxon>
        <taxon>NPAAA clade</taxon>
        <taxon>indigoferoid/millettioid clade</taxon>
        <taxon>Phaseoleae</taxon>
        <taxon>Psophocarpus</taxon>
    </lineage>
</organism>
<dbReference type="PROSITE" id="PS00018">
    <property type="entry name" value="EF_HAND_1"/>
    <property type="match status" value="1"/>
</dbReference>
<dbReference type="PANTHER" id="PTHR48045">
    <property type="entry name" value="UDP-GLYCOSYLTRANSFERASE 72B1"/>
    <property type="match status" value="1"/>
</dbReference>
<evidence type="ECO:0000256" key="1">
    <source>
        <dbReference type="ARBA" id="ARBA00022679"/>
    </source>
</evidence>
<dbReference type="GO" id="GO:0005509">
    <property type="term" value="F:calcium ion binding"/>
    <property type="evidence" value="ECO:0007669"/>
    <property type="project" value="InterPro"/>
</dbReference>
<dbReference type="PROSITE" id="PS50222">
    <property type="entry name" value="EF_HAND_2"/>
    <property type="match status" value="1"/>
</dbReference>
<feature type="domain" description="EF-hand" evidence="2">
    <location>
        <begin position="208"/>
        <end position="232"/>
    </location>
</feature>
<reference evidence="3 4" key="1">
    <citation type="submission" date="2024-01" db="EMBL/GenBank/DDBJ databases">
        <title>The genomes of 5 underutilized Papilionoideae crops provide insights into root nodulation and disease resistanc.</title>
        <authorList>
            <person name="Jiang F."/>
        </authorList>
    </citation>
    <scope>NUCLEOTIDE SEQUENCE [LARGE SCALE GENOMIC DNA]</scope>
    <source>
        <strain evidence="3">DUOXIRENSHENG_FW03</strain>
        <tissue evidence="3">Leaves</tissue>
    </source>
</reference>
<evidence type="ECO:0000259" key="2">
    <source>
        <dbReference type="PROSITE" id="PS50222"/>
    </source>
</evidence>
<dbReference type="Proteomes" id="UP001386955">
    <property type="component" value="Unassembled WGS sequence"/>
</dbReference>
<proteinExistence type="predicted"/>
<dbReference type="Pfam" id="PF00201">
    <property type="entry name" value="UDPGT"/>
    <property type="match status" value="1"/>
</dbReference>
<comment type="caution">
    <text evidence="3">The sequence shown here is derived from an EMBL/GenBank/DDBJ whole genome shotgun (WGS) entry which is preliminary data.</text>
</comment>
<dbReference type="SUPFAM" id="SSF53756">
    <property type="entry name" value="UDP-Glycosyltransferase/glycogen phosphorylase"/>
    <property type="match status" value="1"/>
</dbReference>
<dbReference type="InterPro" id="IPR002213">
    <property type="entry name" value="UDP_glucos_trans"/>
</dbReference>
<evidence type="ECO:0000313" key="4">
    <source>
        <dbReference type="Proteomes" id="UP001386955"/>
    </source>
</evidence>
<dbReference type="FunFam" id="3.40.50.2000:FF:000061">
    <property type="entry name" value="UDP-glycosyltransferase 83A1"/>
    <property type="match status" value="1"/>
</dbReference>
<gene>
    <name evidence="3" type="ORF">VNO78_14950</name>
</gene>
<keyword evidence="4" id="KW-1185">Reference proteome</keyword>
<sequence>MPMIDRHNFPWRDFNETFFDHLVQEMKTSTLGEWWLCNCSYDLEPGAFSISPKFLSIGPLMESDDNKSSFWEEDTTCLDWLDQQSSQSVIYVSFGSLTVMNPNQFKELAQGLDLLDKPFIWVVRPNGNKGNVNVYPHDFHGSKGKIVCWAPQKKILNHPALACFISHCGWNSTLEGICAGVPFLCWPCTTDQYLNKLYICNVWKIGLELDKDENGIISRREIKKKMNQLLIDEDIKARCLKLKETIINNIAEDGQSMKNVKFFMDWAK</sequence>